<feature type="transmembrane region" description="Helical" evidence="1">
    <location>
        <begin position="59"/>
        <end position="76"/>
    </location>
</feature>
<keyword evidence="1" id="KW-0472">Membrane</keyword>
<feature type="transmembrane region" description="Helical" evidence="1">
    <location>
        <begin position="182"/>
        <end position="200"/>
    </location>
</feature>
<dbReference type="Pfam" id="PF14897">
    <property type="entry name" value="EpsG"/>
    <property type="match status" value="1"/>
</dbReference>
<proteinExistence type="predicted"/>
<protein>
    <submittedName>
        <fullName evidence="2">Wzy</fullName>
    </submittedName>
</protein>
<reference evidence="2" key="1">
    <citation type="journal article" date="2013" name="PLoS ONE">
        <title>Diversity in the major polysaccharide antigen of Acinetobacter baumannii assessed by DNA sequencing, and development of a molecular serotyping scheme.</title>
        <authorList>
            <person name="Hu D."/>
            <person name="Liu B."/>
            <person name="Dijkshoorn L."/>
            <person name="Wang L."/>
            <person name="Reeves P.R."/>
        </authorList>
    </citation>
    <scope>NUCLEOTIDE SEQUENCE</scope>
    <source>
        <strain evidence="2">LUH5548</strain>
    </source>
</reference>
<feature type="transmembrane region" description="Helical" evidence="1">
    <location>
        <begin position="155"/>
        <end position="175"/>
    </location>
</feature>
<feature type="transmembrane region" description="Helical" evidence="1">
    <location>
        <begin position="12"/>
        <end position="29"/>
    </location>
</feature>
<accession>V5RE07</accession>
<gene>
    <name evidence="2" type="primary">wzy</name>
</gene>
<feature type="transmembrane region" description="Helical" evidence="1">
    <location>
        <begin position="35"/>
        <end position="54"/>
    </location>
</feature>
<dbReference type="InterPro" id="IPR049458">
    <property type="entry name" value="EpsG-like"/>
</dbReference>
<feature type="transmembrane region" description="Helical" evidence="1">
    <location>
        <begin position="82"/>
        <end position="106"/>
    </location>
</feature>
<feature type="transmembrane region" description="Helical" evidence="1">
    <location>
        <begin position="118"/>
        <end position="143"/>
    </location>
</feature>
<dbReference type="EMBL" id="KC526910">
    <property type="protein sequence ID" value="AHB32614.2"/>
    <property type="molecule type" value="Genomic_DNA"/>
</dbReference>
<evidence type="ECO:0000313" key="2">
    <source>
        <dbReference type="EMBL" id="AHB32614.2"/>
    </source>
</evidence>
<organism evidence="2">
    <name type="scientific">Acinetobacter baumannii</name>
    <dbReference type="NCBI Taxonomy" id="470"/>
    <lineage>
        <taxon>Bacteria</taxon>
        <taxon>Pseudomonadati</taxon>
        <taxon>Pseudomonadota</taxon>
        <taxon>Gammaproteobacteria</taxon>
        <taxon>Moraxellales</taxon>
        <taxon>Moraxellaceae</taxon>
        <taxon>Acinetobacter</taxon>
        <taxon>Acinetobacter calcoaceticus/baumannii complex</taxon>
    </lineage>
</organism>
<name>V5RE07_ACIBA</name>
<evidence type="ECO:0000256" key="1">
    <source>
        <dbReference type="SAM" id="Phobius"/>
    </source>
</evidence>
<keyword evidence="1" id="KW-1133">Transmembrane helix</keyword>
<dbReference type="AlphaFoldDB" id="V5RE07"/>
<sequence length="268" mass="31109">MNRILAFSLNPENIVLTFLVFSLAIFYFLINKFSINFITFTVGLFLSILITPILHLEVVAIRQALGMSVILLFLVYSKNNKAILVGFLVASLIHSSFFLLTLLFFLDSFLFDKFEKRIKILLNFATILTISICYLIIASYLGFRQVELYASYDGSVSGGTFIVVLVLFIYLYFYYEKTNYNFLYNYVLQGFLLFLIFYIFSNASVSARFLESIFPAFILLLVNKFRKFEVIIILFLFLAYGYVWFNNGQYIIFEVSQMQADYALQGLL</sequence>
<keyword evidence="1" id="KW-0812">Transmembrane</keyword>
<feature type="transmembrane region" description="Helical" evidence="1">
    <location>
        <begin position="228"/>
        <end position="245"/>
    </location>
</feature>
<reference evidence="2" key="2">
    <citation type="journal article" date="2016" name="Carbohydr. Res.">
        <title>Related structures of neutral capsular polysaccharides of Acinetobacter baumannii isolates that carry related capsule gene clusters KL43, KL47, and KL88.</title>
        <authorList>
            <person name="Shashkov A.S."/>
            <person name="Kenyon J.J."/>
            <person name="Arbatsky N.P."/>
            <person name="Shneider M.M."/>
            <person name="Popova A.V."/>
            <person name="Miroshnikov K.A."/>
            <person name="Hall R.M."/>
            <person name="Knirel Y.A."/>
        </authorList>
    </citation>
    <scope>NUCLEOTIDE SEQUENCE</scope>
    <source>
        <strain evidence="2">LUH5548</strain>
    </source>
</reference>